<gene>
    <name evidence="1" type="primary">Gip_0</name>
    <name evidence="1" type="ORF">G6Z78_0012819</name>
</gene>
<accession>A0A836JRJ2</accession>
<feature type="non-terminal residue" evidence="1">
    <location>
        <position position="1"/>
    </location>
</feature>
<evidence type="ECO:0000313" key="2">
    <source>
        <dbReference type="Proteomes" id="UP000668214"/>
    </source>
</evidence>
<evidence type="ECO:0000313" key="1">
    <source>
        <dbReference type="EMBL" id="KAG5323093.1"/>
    </source>
</evidence>
<organism evidence="1 2">
    <name type="scientific">Pseudoatta argentina</name>
    <dbReference type="NCBI Taxonomy" id="621737"/>
    <lineage>
        <taxon>Eukaryota</taxon>
        <taxon>Metazoa</taxon>
        <taxon>Ecdysozoa</taxon>
        <taxon>Arthropoda</taxon>
        <taxon>Hexapoda</taxon>
        <taxon>Insecta</taxon>
        <taxon>Pterygota</taxon>
        <taxon>Neoptera</taxon>
        <taxon>Endopterygota</taxon>
        <taxon>Hymenoptera</taxon>
        <taxon>Apocrita</taxon>
        <taxon>Aculeata</taxon>
        <taxon>Formicoidea</taxon>
        <taxon>Formicidae</taxon>
        <taxon>Myrmicinae</taxon>
        <taxon>Pseudoatta</taxon>
    </lineage>
</organism>
<name>A0A836JRJ2_9HYME</name>
<dbReference type="AlphaFoldDB" id="A0A836JRJ2"/>
<sequence length="186" mass="21123">MFGMILTNYDPCIYSNSNGSRTSYVDDGLITGQSKSQINKLLSKLNEKFETTDSNKLISYSDADFATYPDTRNSRHAKGVVATSMTDAEYVAAHDVTKEVVWAHGLLKEIGVVQEAMLNCDNAPLITNNVFHRRTKYIDIKFHFVYQEEGQVDIRHVMSEDQLADIFIKSMTREKFRINRGKLGIV</sequence>
<dbReference type="PANTHER" id="PTHR11439:SF467">
    <property type="entry name" value="INTEGRASE CATALYTIC DOMAIN-CONTAINING PROTEIN"/>
    <property type="match status" value="1"/>
</dbReference>
<reference evidence="1" key="1">
    <citation type="submission" date="2020-02" db="EMBL/GenBank/DDBJ databases">
        <title>Relaxed selection underlies rapid genomic changes in the transitions from sociality to social parasitism in ants.</title>
        <authorList>
            <person name="Bi X."/>
        </authorList>
    </citation>
    <scope>NUCLEOTIDE SEQUENCE</scope>
    <source>
        <strain evidence="1">BGI-DK2014c</strain>
        <tissue evidence="1">Whole body</tissue>
    </source>
</reference>
<dbReference type="PANTHER" id="PTHR11439">
    <property type="entry name" value="GAG-POL-RELATED RETROTRANSPOSON"/>
    <property type="match status" value="1"/>
</dbReference>
<protein>
    <submittedName>
        <fullName evidence="1">COPIA protein</fullName>
    </submittedName>
</protein>
<dbReference type="CDD" id="cd09272">
    <property type="entry name" value="RNase_HI_RT_Ty1"/>
    <property type="match status" value="1"/>
</dbReference>
<dbReference type="EMBL" id="JAANIA010000839">
    <property type="protein sequence ID" value="KAG5323093.1"/>
    <property type="molecule type" value="Genomic_DNA"/>
</dbReference>
<keyword evidence="2" id="KW-1185">Reference proteome</keyword>
<proteinExistence type="predicted"/>
<comment type="caution">
    <text evidence="1">The sequence shown here is derived from an EMBL/GenBank/DDBJ whole genome shotgun (WGS) entry which is preliminary data.</text>
</comment>
<dbReference type="Proteomes" id="UP000668214">
    <property type="component" value="Unassembled WGS sequence"/>
</dbReference>
<feature type="non-terminal residue" evidence="1">
    <location>
        <position position="186"/>
    </location>
</feature>